<reference evidence="3" key="1">
    <citation type="submission" date="2020-05" db="EMBL/GenBank/DDBJ databases">
        <authorList>
            <person name="Chiriac C."/>
            <person name="Salcher M."/>
            <person name="Ghai R."/>
            <person name="Kavagutti S V."/>
        </authorList>
    </citation>
    <scope>NUCLEOTIDE SEQUENCE</scope>
</reference>
<gene>
    <name evidence="3" type="ORF">UFOPK1440_00065</name>
    <name evidence="4" type="ORF">UFOPK1946_00139</name>
</gene>
<dbReference type="GO" id="GO:0005737">
    <property type="term" value="C:cytoplasm"/>
    <property type="evidence" value="ECO:0007669"/>
    <property type="project" value="TreeGrafter"/>
</dbReference>
<dbReference type="SUPFAM" id="SSF55681">
    <property type="entry name" value="Class II aaRS and biotin synthetases"/>
    <property type="match status" value="1"/>
</dbReference>
<evidence type="ECO:0000256" key="1">
    <source>
        <dbReference type="ARBA" id="ARBA00022598"/>
    </source>
</evidence>
<protein>
    <submittedName>
        <fullName evidence="3">Unannotated protein</fullName>
    </submittedName>
</protein>
<dbReference type="EMBL" id="CAEZVG010000002">
    <property type="protein sequence ID" value="CAB4617073.1"/>
    <property type="molecule type" value="Genomic_DNA"/>
</dbReference>
<dbReference type="Pfam" id="PF03099">
    <property type="entry name" value="BPL_LplA_LipB"/>
    <property type="match status" value="1"/>
</dbReference>
<name>A0A6J6B8J3_9ZZZZ</name>
<dbReference type="AlphaFoldDB" id="A0A6J6B8J3"/>
<dbReference type="CDD" id="cd16442">
    <property type="entry name" value="BPL"/>
    <property type="match status" value="1"/>
</dbReference>
<dbReference type="InterPro" id="IPR004408">
    <property type="entry name" value="Biotin_CoA_COase_ligase"/>
</dbReference>
<dbReference type="PANTHER" id="PTHR12835:SF5">
    <property type="entry name" value="BIOTIN--PROTEIN LIGASE"/>
    <property type="match status" value="1"/>
</dbReference>
<dbReference type="PANTHER" id="PTHR12835">
    <property type="entry name" value="BIOTIN PROTEIN LIGASE"/>
    <property type="match status" value="1"/>
</dbReference>
<dbReference type="EMBL" id="CAEZSP010000001">
    <property type="protein sequence ID" value="CAB4535054.1"/>
    <property type="molecule type" value="Genomic_DNA"/>
</dbReference>
<keyword evidence="1" id="KW-0436">Ligase</keyword>
<dbReference type="PROSITE" id="PS51733">
    <property type="entry name" value="BPL_LPL_CATALYTIC"/>
    <property type="match status" value="1"/>
</dbReference>
<feature type="domain" description="BPL/LPL catalytic" evidence="2">
    <location>
        <begin position="14"/>
        <end position="195"/>
    </location>
</feature>
<dbReference type="GO" id="GO:0004077">
    <property type="term" value="F:biotin--[biotin carboxyl-carrier protein] ligase activity"/>
    <property type="evidence" value="ECO:0007669"/>
    <property type="project" value="InterPro"/>
</dbReference>
<sequence>MSTDAPRAPLDPKRISAEISQYWRVSVVDITESTQVDLLQLVSSNQALSKRVIVSEYQSAGRGRLDRNFEAAPMSALTFSLYIEPKVDKSEWSFLTLLTALSVREAIASLESKIRIDIKWPNDLLINEKKCAGIIAQATDKGVVIGIGINVGMNQSELPVPTATSLAIEGGVELDRNVILGAILNHFEVNLQIWELGKSFISEYKEASATINADVEVTLPGGKIIRSKAIGVSDAGELLLESGEAVTVGDVVHLR</sequence>
<dbReference type="NCBIfam" id="TIGR00121">
    <property type="entry name" value="birA_ligase"/>
    <property type="match status" value="1"/>
</dbReference>
<organism evidence="3">
    <name type="scientific">freshwater metagenome</name>
    <dbReference type="NCBI Taxonomy" id="449393"/>
    <lineage>
        <taxon>unclassified sequences</taxon>
        <taxon>metagenomes</taxon>
        <taxon>ecological metagenomes</taxon>
    </lineage>
</organism>
<evidence type="ECO:0000313" key="4">
    <source>
        <dbReference type="EMBL" id="CAB4617073.1"/>
    </source>
</evidence>
<dbReference type="InterPro" id="IPR004143">
    <property type="entry name" value="BPL_LPL_catalytic"/>
</dbReference>
<dbReference type="InterPro" id="IPR045864">
    <property type="entry name" value="aa-tRNA-synth_II/BPL/LPL"/>
</dbReference>
<proteinExistence type="predicted"/>
<dbReference type="Gene3D" id="3.30.930.10">
    <property type="entry name" value="Bira Bifunctional Protein, Domain 2"/>
    <property type="match status" value="1"/>
</dbReference>
<accession>A0A6J6B8J3</accession>
<evidence type="ECO:0000259" key="2">
    <source>
        <dbReference type="PROSITE" id="PS51733"/>
    </source>
</evidence>
<evidence type="ECO:0000313" key="3">
    <source>
        <dbReference type="EMBL" id="CAB4535054.1"/>
    </source>
</evidence>
<dbReference type="Gene3D" id="2.30.30.100">
    <property type="match status" value="1"/>
</dbReference>